<dbReference type="EMBL" id="PNCL01000093">
    <property type="protein sequence ID" value="TMP55810.1"/>
    <property type="molecule type" value="Genomic_DNA"/>
</dbReference>
<keyword evidence="4" id="KW-1185">Reference proteome</keyword>
<dbReference type="EMBL" id="PNCK01000020">
    <property type="protein sequence ID" value="TMP44659.1"/>
    <property type="molecule type" value="Genomic_DNA"/>
</dbReference>
<dbReference type="AlphaFoldDB" id="A0A5S3XNR4"/>
<evidence type="ECO:0000313" key="5">
    <source>
        <dbReference type="Proteomes" id="UP000307706"/>
    </source>
</evidence>
<dbReference type="OrthoDB" id="6398027at2"/>
<evidence type="ECO:0000313" key="2">
    <source>
        <dbReference type="EMBL" id="TMP44659.1"/>
    </source>
</evidence>
<keyword evidence="1" id="KW-0732">Signal</keyword>
<protein>
    <submittedName>
        <fullName evidence="3">Uncharacterized protein</fullName>
    </submittedName>
</protein>
<sequence length="376" mass="42687">MLNRIVITSLCFFFLSACGADSDGNVEEQDKTPIEEMLDLEFDDHDYSAVGIKVDIPVKTVSLIPVDAHFISGPSRVMADNGERVFSGAETGLTIFSLNTNGLFDSVITEHSGLPGNYLANIKMMPPYYGGQSVTNIQVYTLTEQGFEHYYEYSPSPRQMSYSNFEVMQSCFYWVIRSESGRDSTIESWCPNQNTSHPNLAYHYPQWVQKIQVINDQYLAVSGDGPEKGFYLNLFRPEDGLLTLLDQKKLKEVGGGLDFAYHDDLLFFHTSDEVVYFDIRQGKLDNMRLLHNTYPDIDGYHLTEAPGGVILVNNRQVYRYFFEDQKPVRVVTAELQNSADTVHVFKDWVLINLDDPPMPDQAGVQELQVFLLSDLE</sequence>
<evidence type="ECO:0000313" key="3">
    <source>
        <dbReference type="EMBL" id="TMP55810.1"/>
    </source>
</evidence>
<name>A0A5S3XNR4_9GAMM</name>
<evidence type="ECO:0000313" key="4">
    <source>
        <dbReference type="Proteomes" id="UP000305730"/>
    </source>
</evidence>
<organism evidence="3 5">
    <name type="scientific">Pseudoalteromonas citrea</name>
    <dbReference type="NCBI Taxonomy" id="43655"/>
    <lineage>
        <taxon>Bacteria</taxon>
        <taxon>Pseudomonadati</taxon>
        <taxon>Pseudomonadota</taxon>
        <taxon>Gammaproteobacteria</taxon>
        <taxon>Alteromonadales</taxon>
        <taxon>Pseudoalteromonadaceae</taxon>
        <taxon>Pseudoalteromonas</taxon>
    </lineage>
</organism>
<proteinExistence type="predicted"/>
<comment type="caution">
    <text evidence="3">The sequence shown here is derived from an EMBL/GenBank/DDBJ whole genome shotgun (WGS) entry which is preliminary data.</text>
</comment>
<reference evidence="5" key="2">
    <citation type="submission" date="2019-06" db="EMBL/GenBank/DDBJ databases">
        <title>Co-occurence of chitin degradation, pigmentation and bioactivity in marine Pseudoalteromonas.</title>
        <authorList>
            <person name="Sonnenschein E.C."/>
            <person name="Bech P.K."/>
        </authorList>
    </citation>
    <scope>NUCLEOTIDE SEQUENCE [LARGE SCALE GENOMIC DNA]</scope>
    <source>
        <strain evidence="5">S2231</strain>
        <strain evidence="2">S2233</strain>
    </source>
</reference>
<gene>
    <name evidence="3" type="ORF">CWB96_16210</name>
    <name evidence="2" type="ORF">CWB97_06355</name>
</gene>
<accession>A0A5S3XNR4</accession>
<dbReference type="PROSITE" id="PS51257">
    <property type="entry name" value="PROKAR_LIPOPROTEIN"/>
    <property type="match status" value="1"/>
</dbReference>
<dbReference type="Proteomes" id="UP000305730">
    <property type="component" value="Unassembled WGS sequence"/>
</dbReference>
<evidence type="ECO:0000256" key="1">
    <source>
        <dbReference type="SAM" id="SignalP"/>
    </source>
</evidence>
<dbReference type="RefSeq" id="WP_138595847.1">
    <property type="nucleotide sequence ID" value="NZ_PNCK01000020.1"/>
</dbReference>
<reference evidence="4 5" key="1">
    <citation type="submission" date="2017-12" db="EMBL/GenBank/DDBJ databases">
        <authorList>
            <person name="Paulsen S."/>
            <person name="Gram L.K."/>
        </authorList>
    </citation>
    <scope>NUCLEOTIDE SEQUENCE [LARGE SCALE GENOMIC DNA]</scope>
    <source>
        <strain evidence="3 5">S2231</strain>
        <strain evidence="2 4">S2233</strain>
    </source>
</reference>
<feature type="signal peptide" evidence="1">
    <location>
        <begin position="1"/>
        <end position="19"/>
    </location>
</feature>
<dbReference type="SUPFAM" id="SSF69322">
    <property type="entry name" value="Tricorn protease domain 2"/>
    <property type="match status" value="1"/>
</dbReference>
<reference evidence="3" key="3">
    <citation type="submission" date="2019-09" db="EMBL/GenBank/DDBJ databases">
        <title>Co-occurence of chitin degradation, pigmentation and bioactivity in marine Pseudoalteromonas.</title>
        <authorList>
            <person name="Sonnenschein E.C."/>
            <person name="Bech P.K."/>
        </authorList>
    </citation>
    <scope>NUCLEOTIDE SEQUENCE</scope>
    <source>
        <strain evidence="3">S2231</strain>
        <strain evidence="4">S2233</strain>
    </source>
</reference>
<dbReference type="Proteomes" id="UP000307706">
    <property type="component" value="Unassembled WGS sequence"/>
</dbReference>
<feature type="chain" id="PRO_5024332376" evidence="1">
    <location>
        <begin position="20"/>
        <end position="376"/>
    </location>
</feature>